<dbReference type="InterPro" id="IPR050143">
    <property type="entry name" value="TRIM/RBCC"/>
</dbReference>
<dbReference type="SMART" id="SM00449">
    <property type="entry name" value="SPRY"/>
    <property type="match status" value="1"/>
</dbReference>
<dbReference type="PROSITE" id="PS50188">
    <property type="entry name" value="B302_SPRY"/>
    <property type="match status" value="1"/>
</dbReference>
<reference evidence="3 4" key="1">
    <citation type="submission" date="2016-02" db="EMBL/GenBank/DDBJ databases">
        <title>Band-tailed pigeon sequencing and assembly.</title>
        <authorList>
            <person name="Soares A.E."/>
            <person name="Novak B.J."/>
            <person name="Rice E.S."/>
            <person name="O'Connell B."/>
            <person name="Chang D."/>
            <person name="Weber S."/>
            <person name="Shapiro B."/>
        </authorList>
    </citation>
    <scope>NUCLEOTIDE SEQUENCE [LARGE SCALE GENOMIC DNA]</scope>
    <source>
        <strain evidence="3">BTP2013</strain>
        <tissue evidence="3">Blood</tissue>
    </source>
</reference>
<organism evidence="3 4">
    <name type="scientific">Patagioenas fasciata monilis</name>
    <dbReference type="NCBI Taxonomy" id="372326"/>
    <lineage>
        <taxon>Eukaryota</taxon>
        <taxon>Metazoa</taxon>
        <taxon>Chordata</taxon>
        <taxon>Craniata</taxon>
        <taxon>Vertebrata</taxon>
        <taxon>Euteleostomi</taxon>
        <taxon>Archelosauria</taxon>
        <taxon>Archosauria</taxon>
        <taxon>Dinosauria</taxon>
        <taxon>Saurischia</taxon>
        <taxon>Theropoda</taxon>
        <taxon>Coelurosauria</taxon>
        <taxon>Aves</taxon>
        <taxon>Neognathae</taxon>
        <taxon>Neoaves</taxon>
        <taxon>Columbimorphae</taxon>
        <taxon>Columbiformes</taxon>
        <taxon>Columbidae</taxon>
        <taxon>Patagioenas</taxon>
    </lineage>
</organism>
<evidence type="ECO:0000313" key="4">
    <source>
        <dbReference type="Proteomes" id="UP000190648"/>
    </source>
</evidence>
<gene>
    <name evidence="3" type="ORF">AV530_008844</name>
</gene>
<dbReference type="PANTHER" id="PTHR24103">
    <property type="entry name" value="E3 UBIQUITIN-PROTEIN LIGASE TRIM"/>
    <property type="match status" value="1"/>
</dbReference>
<dbReference type="InterPro" id="IPR013320">
    <property type="entry name" value="ConA-like_dom_sf"/>
</dbReference>
<sequence length="195" mass="21190">MTSMGGGCSLCSPLRSSNVPSPLTVPVTLDPSTAHPQLAVSPDGRSVRWEDPRATRPARALDTDPCVLGRPGVTSGTSCWEVEVPPQGSWALGVAKGAMRRSDESPVPPSIDLWSMGLCHGQFWALTSLERVPLHQLDVPRRVRVSLDYDKGHVAFFDADKRSLIFTFPAASFGGERVQPWFLVWGEGSQITLRP</sequence>
<dbReference type="STRING" id="372326.A0A1V4K525"/>
<name>A0A1V4K525_PATFA</name>
<dbReference type="Gene3D" id="2.60.120.920">
    <property type="match status" value="1"/>
</dbReference>
<dbReference type="InterPro" id="IPR003877">
    <property type="entry name" value="SPRY_dom"/>
</dbReference>
<dbReference type="InterPro" id="IPR043136">
    <property type="entry name" value="B30.2/SPRY_sf"/>
</dbReference>
<evidence type="ECO:0000313" key="3">
    <source>
        <dbReference type="EMBL" id="OPJ79463.1"/>
    </source>
</evidence>
<dbReference type="EMBL" id="LSYS01004492">
    <property type="protein sequence ID" value="OPJ79463.1"/>
    <property type="molecule type" value="Genomic_DNA"/>
</dbReference>
<dbReference type="PRINTS" id="PR01407">
    <property type="entry name" value="BUTYPHLNCDUF"/>
</dbReference>
<dbReference type="InterPro" id="IPR001870">
    <property type="entry name" value="B30.2/SPRY"/>
</dbReference>
<dbReference type="Pfam" id="PF13765">
    <property type="entry name" value="PRY"/>
    <property type="match status" value="1"/>
</dbReference>
<dbReference type="InterPro" id="IPR006574">
    <property type="entry name" value="PRY"/>
</dbReference>
<dbReference type="Pfam" id="PF00622">
    <property type="entry name" value="SPRY"/>
    <property type="match status" value="1"/>
</dbReference>
<dbReference type="SUPFAM" id="SSF49899">
    <property type="entry name" value="Concanavalin A-like lectins/glucanases"/>
    <property type="match status" value="1"/>
</dbReference>
<dbReference type="SMART" id="SM00589">
    <property type="entry name" value="PRY"/>
    <property type="match status" value="1"/>
</dbReference>
<proteinExistence type="predicted"/>
<feature type="domain" description="B30.2/SPRY" evidence="2">
    <location>
        <begin position="7"/>
        <end position="195"/>
    </location>
</feature>
<accession>A0A1V4K525</accession>
<dbReference type="InterPro" id="IPR003879">
    <property type="entry name" value="Butyrophylin_SPRY"/>
</dbReference>
<keyword evidence="4" id="KW-1185">Reference proteome</keyword>
<dbReference type="Proteomes" id="UP000190648">
    <property type="component" value="Unassembled WGS sequence"/>
</dbReference>
<comment type="caution">
    <text evidence="3">The sequence shown here is derived from an EMBL/GenBank/DDBJ whole genome shotgun (WGS) entry which is preliminary data.</text>
</comment>
<protein>
    <submittedName>
        <fullName evidence="3">Tripartite motif-containing protein 7</fullName>
    </submittedName>
</protein>
<feature type="region of interest" description="Disordered" evidence="1">
    <location>
        <begin position="22"/>
        <end position="51"/>
    </location>
</feature>
<evidence type="ECO:0000256" key="1">
    <source>
        <dbReference type="SAM" id="MobiDB-lite"/>
    </source>
</evidence>
<dbReference type="OrthoDB" id="9049620at2759"/>
<evidence type="ECO:0000259" key="2">
    <source>
        <dbReference type="PROSITE" id="PS50188"/>
    </source>
</evidence>
<dbReference type="AlphaFoldDB" id="A0A1V4K525"/>